<accession>A0A3B4BT24</accession>
<dbReference type="GeneID" id="108440959"/>
<dbReference type="OrthoDB" id="8809203at2759"/>
<reference evidence="4" key="2">
    <citation type="submission" date="2025-08" db="UniProtKB">
        <authorList>
            <consortium name="Ensembl"/>
        </authorList>
    </citation>
    <scope>IDENTIFICATION</scope>
</reference>
<feature type="region of interest" description="Disordered" evidence="2">
    <location>
        <begin position="407"/>
        <end position="506"/>
    </location>
</feature>
<name>A0A3B4BT24_PYGNA</name>
<dbReference type="InterPro" id="IPR019518">
    <property type="entry name" value="CtIP_N"/>
</dbReference>
<keyword evidence="1" id="KW-0175">Coiled coil</keyword>
<evidence type="ECO:0000256" key="2">
    <source>
        <dbReference type="SAM" id="MobiDB-lite"/>
    </source>
</evidence>
<feature type="compositionally biased region" description="Low complexity" evidence="2">
    <location>
        <begin position="254"/>
        <end position="265"/>
    </location>
</feature>
<dbReference type="GO" id="GO:0003684">
    <property type="term" value="F:damaged DNA binding"/>
    <property type="evidence" value="ECO:0007669"/>
    <property type="project" value="TreeGrafter"/>
</dbReference>
<feature type="region of interest" description="Disordered" evidence="2">
    <location>
        <begin position="245"/>
        <end position="265"/>
    </location>
</feature>
<proteinExistence type="predicted"/>
<evidence type="ECO:0000256" key="1">
    <source>
        <dbReference type="SAM" id="Coils"/>
    </source>
</evidence>
<dbReference type="AlphaFoldDB" id="A0A3B4BT24"/>
<dbReference type="RefSeq" id="XP_017575662.1">
    <property type="nucleotide sequence ID" value="XM_017720173.1"/>
</dbReference>
<evidence type="ECO:0000259" key="3">
    <source>
        <dbReference type="Pfam" id="PF10482"/>
    </source>
</evidence>
<reference evidence="4 5" key="1">
    <citation type="submission" date="2020-10" db="EMBL/GenBank/DDBJ databases">
        <title>Pygocentrus nattereri (red-bellied piranha) genome, fPygNat1, primary haplotype.</title>
        <authorList>
            <person name="Myers G."/>
            <person name="Meyer A."/>
            <person name="Karagic N."/>
            <person name="Pippel M."/>
            <person name="Winkler S."/>
            <person name="Tracey A."/>
            <person name="Wood J."/>
            <person name="Formenti G."/>
            <person name="Howe K."/>
            <person name="Fedrigo O."/>
            <person name="Jarvis E.D."/>
        </authorList>
    </citation>
    <scope>NUCLEOTIDE SEQUENCE [LARGE SCALE GENOMIC DNA]</scope>
</reference>
<organism evidence="4 5">
    <name type="scientific">Pygocentrus nattereri</name>
    <name type="common">Red-bellied piranha</name>
    <dbReference type="NCBI Taxonomy" id="42514"/>
    <lineage>
        <taxon>Eukaryota</taxon>
        <taxon>Metazoa</taxon>
        <taxon>Chordata</taxon>
        <taxon>Craniata</taxon>
        <taxon>Vertebrata</taxon>
        <taxon>Euteleostomi</taxon>
        <taxon>Actinopterygii</taxon>
        <taxon>Neopterygii</taxon>
        <taxon>Teleostei</taxon>
        <taxon>Ostariophysi</taxon>
        <taxon>Characiformes</taxon>
        <taxon>Characoidei</taxon>
        <taxon>Pygocentrus</taxon>
    </lineage>
</organism>
<reference evidence="4" key="3">
    <citation type="submission" date="2025-09" db="UniProtKB">
        <authorList>
            <consortium name="Ensembl"/>
        </authorList>
    </citation>
    <scope>IDENTIFICATION</scope>
</reference>
<evidence type="ECO:0000313" key="5">
    <source>
        <dbReference type="Proteomes" id="UP001501920"/>
    </source>
</evidence>
<dbReference type="Pfam" id="PF10482">
    <property type="entry name" value="CtIP_N"/>
    <property type="match status" value="1"/>
</dbReference>
<evidence type="ECO:0000313" key="4">
    <source>
        <dbReference type="Ensembl" id="ENSPNAP00000002798.1"/>
    </source>
</evidence>
<feature type="region of interest" description="Disordered" evidence="2">
    <location>
        <begin position="523"/>
        <end position="590"/>
    </location>
</feature>
<feature type="region of interest" description="Disordered" evidence="2">
    <location>
        <begin position="131"/>
        <end position="154"/>
    </location>
</feature>
<feature type="coiled-coil region" evidence="1">
    <location>
        <begin position="14"/>
        <end position="69"/>
    </location>
</feature>
<dbReference type="Ensembl" id="ENSPNAT00000009804.2">
    <property type="protein sequence ID" value="ENSPNAP00000002798.1"/>
    <property type="gene ID" value="ENSPNAG00000009137.2"/>
</dbReference>
<protein>
    <recommendedName>
        <fullName evidence="3">DNA endonuclease Ctp1 N-terminal domain-containing protein</fullName>
    </recommendedName>
</protein>
<dbReference type="CTD" id="324358"/>
<dbReference type="PANTHER" id="PTHR15107:SF3">
    <property type="entry name" value="RBBP8 N-TERMINAL-LIKE PROTEIN"/>
    <property type="match status" value="1"/>
</dbReference>
<dbReference type="Proteomes" id="UP001501920">
    <property type="component" value="Chromosome 9"/>
</dbReference>
<dbReference type="PANTHER" id="PTHR15107">
    <property type="entry name" value="RETINOBLASTOMA BINDING PROTEIN 8"/>
    <property type="match status" value="1"/>
</dbReference>
<sequence length="590" mass="65505">MAVQSFTELLHKLKEVHEQEVEGWQEKVLELTNKKNCDAKRLEELYNRNQQLREQQRVLTENIKQLENMLRAGLCDRCTVTQEVAKKQQQDYESSQLQSLQHISVLMSEISALMKENEKLKEEVKGLRRRIEQQNGHPEEARSPEVKRSPEPTASPLTLLTSVLKAERPSAGGATTSTAIVKSENEHCQTTEMLSERTEASSKGSAHKQLQGWSGTYPFELSKLPTPVSPTNPATWRERRAVSVDSLHLDRSSRPSPTSPSLPSNLLLLRKNPLLLEKRCDRVSMPFRPHPIWPLPDHTDWVAMAKAASGSHPNVNRESSPSILRFPSVVTPTAGLEPRSQSQGSSHPQPWSDHLPRRIVSELSESRDRRTTVSVIASPSRKSSAAWPERISGENLKEGVEEIPLDLSSAGGSKVKETETIGTVQGQSQSDMASLSSSSSSSSSSSPPAPLSSPSSAQYASSPQSDPQAGDTKPQREETSERPKGEVKGEKEKKVNVEFTENLKVPTLTISLRPVVVLESLKTTGQKGQDFEQKSSSSQELEQEEENNHSTGRKRAGQDNEVFSRWPLKEKRTRMTVMPQAPNHGDSDQG</sequence>
<feature type="compositionally biased region" description="Polar residues" evidence="2">
    <location>
        <begin position="339"/>
        <end position="349"/>
    </location>
</feature>
<dbReference type="GO" id="GO:0010792">
    <property type="term" value="P:DNA double-strand break processing involved in repair via single-strand annealing"/>
    <property type="evidence" value="ECO:0007669"/>
    <property type="project" value="TreeGrafter"/>
</dbReference>
<feature type="compositionally biased region" description="Low complexity" evidence="2">
    <location>
        <begin position="427"/>
        <end position="469"/>
    </location>
</feature>
<feature type="domain" description="DNA endonuclease Ctp1 N-terminal" evidence="3">
    <location>
        <begin position="6"/>
        <end position="125"/>
    </location>
</feature>
<dbReference type="OMA" id="NTWRERR"/>
<keyword evidence="5" id="KW-1185">Reference proteome</keyword>
<dbReference type="RefSeq" id="XP_017575661.1">
    <property type="nucleotide sequence ID" value="XM_017720172.1"/>
</dbReference>
<feature type="region of interest" description="Disordered" evidence="2">
    <location>
        <begin position="333"/>
        <end position="390"/>
    </location>
</feature>
<feature type="compositionally biased region" description="Basic and acidic residues" evidence="2">
    <location>
        <begin position="473"/>
        <end position="496"/>
    </location>
</feature>
<dbReference type="STRING" id="42514.ENSPNAP00000002798"/>
<dbReference type="InterPro" id="IPR033316">
    <property type="entry name" value="RBBP8-like"/>
</dbReference>
<feature type="compositionally biased region" description="Basic and acidic residues" evidence="2">
    <location>
        <begin position="354"/>
        <end position="371"/>
    </location>
</feature>
<feature type="compositionally biased region" description="Polar residues" evidence="2">
    <location>
        <begin position="372"/>
        <end position="383"/>
    </location>
</feature>
<feature type="compositionally biased region" description="Basic and acidic residues" evidence="2">
    <location>
        <begin position="131"/>
        <end position="150"/>
    </location>
</feature>
<dbReference type="GeneTree" id="ENSGT00530000063835"/>